<evidence type="ECO:0000313" key="3">
    <source>
        <dbReference type="Proteomes" id="UP000286701"/>
    </source>
</evidence>
<gene>
    <name evidence="2" type="ORF">EPL05_16380</name>
</gene>
<feature type="transmembrane region" description="Helical" evidence="1">
    <location>
        <begin position="51"/>
        <end position="76"/>
    </location>
</feature>
<dbReference type="EMBL" id="SBIW01000007">
    <property type="protein sequence ID" value="RWY50322.1"/>
    <property type="molecule type" value="Genomic_DNA"/>
</dbReference>
<accession>A0A3S3UN73</accession>
<keyword evidence="1" id="KW-1133">Transmembrane helix</keyword>
<proteinExistence type="predicted"/>
<dbReference type="Proteomes" id="UP000286701">
    <property type="component" value="Unassembled WGS sequence"/>
</dbReference>
<keyword evidence="3" id="KW-1185">Reference proteome</keyword>
<reference evidence="2 3" key="1">
    <citation type="submission" date="2019-01" db="EMBL/GenBank/DDBJ databases">
        <title>Mucilaginibacter antarcticum sp. nov., isolated from antarctic soil.</title>
        <authorList>
            <person name="Yan Y.-Q."/>
            <person name="Du Z.-J."/>
        </authorList>
    </citation>
    <scope>NUCLEOTIDE SEQUENCE [LARGE SCALE GENOMIC DNA]</scope>
    <source>
        <strain evidence="2 3">F01003</strain>
    </source>
</reference>
<evidence type="ECO:0000313" key="2">
    <source>
        <dbReference type="EMBL" id="RWY50322.1"/>
    </source>
</evidence>
<sequence length="233" mass="26603">MYHPFSVSETLKTSWYILKKNFAVISVYSILSLLVMAFLIFWIYFFTANSTIGLIVFFVLLIIISYNFLAFVKLIFKLMDNAYHEFSMKDIIPSFKMVGSYLTLLLTISALIVFLSKGVEKLNDGMTKYVLGIMEFYISQFFILFYFPLCTCFIVDDHSGPFESVAQSFGLMKGNIVKYFILFIVVEVLAVIASSTIVGFILVIPIVNIILAVTYRKLVYSHLDVDDDVAETN</sequence>
<feature type="transmembrane region" description="Helical" evidence="1">
    <location>
        <begin position="21"/>
        <end position="45"/>
    </location>
</feature>
<feature type="transmembrane region" description="Helical" evidence="1">
    <location>
        <begin position="198"/>
        <end position="215"/>
    </location>
</feature>
<comment type="caution">
    <text evidence="2">The sequence shown here is derived from an EMBL/GenBank/DDBJ whole genome shotgun (WGS) entry which is preliminary data.</text>
</comment>
<feature type="transmembrane region" description="Helical" evidence="1">
    <location>
        <begin position="97"/>
        <end position="116"/>
    </location>
</feature>
<organism evidence="2 3">
    <name type="scientific">Mucilaginibacter gilvus</name>
    <dbReference type="NCBI Taxonomy" id="2305909"/>
    <lineage>
        <taxon>Bacteria</taxon>
        <taxon>Pseudomonadati</taxon>
        <taxon>Bacteroidota</taxon>
        <taxon>Sphingobacteriia</taxon>
        <taxon>Sphingobacteriales</taxon>
        <taxon>Sphingobacteriaceae</taxon>
        <taxon>Mucilaginibacter</taxon>
    </lineage>
</organism>
<keyword evidence="1" id="KW-0812">Transmembrane</keyword>
<evidence type="ECO:0008006" key="4">
    <source>
        <dbReference type="Google" id="ProtNLM"/>
    </source>
</evidence>
<dbReference type="OrthoDB" id="797532at2"/>
<dbReference type="RefSeq" id="WP_128535053.1">
    <property type="nucleotide sequence ID" value="NZ_SBIW01000007.1"/>
</dbReference>
<name>A0A3S3UN73_9SPHI</name>
<evidence type="ECO:0000256" key="1">
    <source>
        <dbReference type="SAM" id="Phobius"/>
    </source>
</evidence>
<protein>
    <recommendedName>
        <fullName evidence="4">Glycerophosphoryl diester phosphodiesterase membrane domain-containing protein</fullName>
    </recommendedName>
</protein>
<keyword evidence="1" id="KW-0472">Membrane</keyword>
<dbReference type="AlphaFoldDB" id="A0A3S3UN73"/>
<feature type="transmembrane region" description="Helical" evidence="1">
    <location>
        <begin position="136"/>
        <end position="155"/>
    </location>
</feature>
<feature type="transmembrane region" description="Helical" evidence="1">
    <location>
        <begin position="176"/>
        <end position="192"/>
    </location>
</feature>